<dbReference type="AlphaFoldDB" id="A0A1X0CWB6"/>
<feature type="transmembrane region" description="Helical" evidence="7">
    <location>
        <begin position="545"/>
        <end position="567"/>
    </location>
</feature>
<feature type="transmembrane region" description="Helical" evidence="7">
    <location>
        <begin position="572"/>
        <end position="590"/>
    </location>
</feature>
<dbReference type="InterPro" id="IPR004869">
    <property type="entry name" value="MMPL_dom"/>
</dbReference>
<accession>A0A1X0CWB6</accession>
<feature type="transmembrane region" description="Helical" evidence="7">
    <location>
        <begin position="16"/>
        <end position="35"/>
    </location>
</feature>
<dbReference type="PANTHER" id="PTHR33406:SF11">
    <property type="entry name" value="MEMBRANE PROTEIN SCO6666-RELATED"/>
    <property type="match status" value="1"/>
</dbReference>
<dbReference type="SUPFAM" id="SSF82866">
    <property type="entry name" value="Multidrug efflux transporter AcrB transmembrane domain"/>
    <property type="match status" value="2"/>
</dbReference>
<keyword evidence="4 7" id="KW-0812">Transmembrane</keyword>
<feature type="transmembrane region" description="Helical" evidence="7">
    <location>
        <begin position="376"/>
        <end position="401"/>
    </location>
</feature>
<dbReference type="PROSITE" id="PS51257">
    <property type="entry name" value="PROKAR_LIPOPROTEIN"/>
    <property type="match status" value="1"/>
</dbReference>
<dbReference type="InterPro" id="IPR000731">
    <property type="entry name" value="SSD"/>
</dbReference>
<dbReference type="GO" id="GO:0005886">
    <property type="term" value="C:plasma membrane"/>
    <property type="evidence" value="ECO:0007669"/>
    <property type="project" value="UniProtKB-SubCell"/>
</dbReference>
<dbReference type="Proteomes" id="UP000192772">
    <property type="component" value="Unassembled WGS sequence"/>
</dbReference>
<evidence type="ECO:0000313" key="10">
    <source>
        <dbReference type="Proteomes" id="UP000192772"/>
    </source>
</evidence>
<comment type="similarity">
    <text evidence="2">Belongs to the resistance-nodulation-cell division (RND) (TC 2.A.6) family. MmpL subfamily.</text>
</comment>
<evidence type="ECO:0000256" key="4">
    <source>
        <dbReference type="ARBA" id="ARBA00022692"/>
    </source>
</evidence>
<dbReference type="PROSITE" id="PS50156">
    <property type="entry name" value="SSD"/>
    <property type="match status" value="1"/>
</dbReference>
<proteinExistence type="inferred from homology"/>
<reference evidence="9 10" key="1">
    <citation type="submission" date="2017-02" db="EMBL/GenBank/DDBJ databases">
        <title>The new phylogeny of genus Mycobacterium.</title>
        <authorList>
            <person name="Tortoli E."/>
            <person name="Trovato A."/>
            <person name="Cirillo D.M."/>
        </authorList>
    </citation>
    <scope>NUCLEOTIDE SEQUENCE [LARGE SCALE GENOMIC DNA]</scope>
    <source>
        <strain evidence="9 10">FI-09383</strain>
    </source>
</reference>
<feature type="transmembrane region" description="Helical" evidence="7">
    <location>
        <begin position="233"/>
        <end position="254"/>
    </location>
</feature>
<evidence type="ECO:0000256" key="1">
    <source>
        <dbReference type="ARBA" id="ARBA00004651"/>
    </source>
</evidence>
<dbReference type="Gene3D" id="1.20.1640.10">
    <property type="entry name" value="Multidrug efflux transporter AcrB transmembrane domain"/>
    <property type="match status" value="2"/>
</dbReference>
<feature type="transmembrane region" description="Helical" evidence="7">
    <location>
        <begin position="309"/>
        <end position="334"/>
    </location>
</feature>
<dbReference type="STRING" id="81858.BST23_16515"/>
<feature type="transmembrane region" description="Helical" evidence="7">
    <location>
        <begin position="661"/>
        <end position="679"/>
    </location>
</feature>
<evidence type="ECO:0000313" key="9">
    <source>
        <dbReference type="EMBL" id="ORA64375.1"/>
    </source>
</evidence>
<evidence type="ECO:0000256" key="2">
    <source>
        <dbReference type="ARBA" id="ARBA00010157"/>
    </source>
</evidence>
<evidence type="ECO:0000259" key="8">
    <source>
        <dbReference type="PROSITE" id="PS50156"/>
    </source>
</evidence>
<sequence length="755" mass="79371">MLHRIAQLALAAPRRIIAIAVLVMVACAVFGIPVVKHLSAGGFADPTSESAQANRVLVDTFGQGDMELLISVTDDDGALSPAARSIGTDIAAQLQASPHVVQVVSAWTAPQTAAPALISKDGKTGLIAAGITGGESGAQKHAKELTDRLVHDRGDVRVRAGGEAMIYVQINGQTERDLLLMESIAIPLSFVVLVWVFGGLVAAALPLAVGGFAILGSMAVLRAVTVVTDVSIFALNLTVAMGLALAIDYTLLIISRYRDELADGADPDRALVRTMATAGRTVLFSALTVALSMVAMVLFPMYFLKSFAYAGVAVVTFAALAAIVVAPAAIVLAGDRLERFDVRRLLRRMLGRPEPVRKPAEQTFWYRCTKFVMRRAVLIGAAIVALLLVLGAPFLGANWGFPDDRVLPSSASARQVGDELRTDFAVDSARNVTVVIPDARAVTPPDLDRYAGALSQVADVSSVSAPGGTFVDGRPVGPPSAATGVKDGSAFLTVASAAPLFTEASETQLDALRQVSTPGGAEVQLTGVAQINRDSSSALTSRLPLVLGVIAGITFLLLFLLTGSVVLPLKALILNVLSLTAAFGALVWIFQDGHLGALGTTPTGTLVANMPVLLFCIAFGLSMDYEVFLVSRIREYWLKSGRTRADNDESVALGLARTGRVVTAAALIMSISFAALIAAEVSFMRMMGVGLTLAILADATLVRMALVPAFMHVLGRWNWWAPKPLARLHSRIGISESAEDRLPAADPSSEVVGSR</sequence>
<dbReference type="RefSeq" id="WP_083043293.1">
    <property type="nucleotide sequence ID" value="NZ_MVHP01000019.1"/>
</dbReference>
<dbReference type="InterPro" id="IPR050545">
    <property type="entry name" value="Mycobact_MmpL"/>
</dbReference>
<name>A0A1X0CWB6_9MYCO</name>
<feature type="transmembrane region" description="Helical" evidence="7">
    <location>
        <begin position="282"/>
        <end position="303"/>
    </location>
</feature>
<protein>
    <recommendedName>
        <fullName evidence="8">SSD domain-containing protein</fullName>
    </recommendedName>
</protein>
<organism evidence="9 10">
    <name type="scientific">Mycolicibacterium elephantis</name>
    <dbReference type="NCBI Taxonomy" id="81858"/>
    <lineage>
        <taxon>Bacteria</taxon>
        <taxon>Bacillati</taxon>
        <taxon>Actinomycetota</taxon>
        <taxon>Actinomycetes</taxon>
        <taxon>Mycobacteriales</taxon>
        <taxon>Mycobacteriaceae</taxon>
        <taxon>Mycolicibacterium</taxon>
    </lineage>
</organism>
<dbReference type="PANTHER" id="PTHR33406">
    <property type="entry name" value="MEMBRANE PROTEIN MJ1562-RELATED"/>
    <property type="match status" value="1"/>
</dbReference>
<evidence type="ECO:0000256" key="6">
    <source>
        <dbReference type="ARBA" id="ARBA00023136"/>
    </source>
</evidence>
<feature type="transmembrane region" description="Helical" evidence="7">
    <location>
        <begin position="691"/>
        <end position="714"/>
    </location>
</feature>
<keyword evidence="3" id="KW-1003">Cell membrane</keyword>
<dbReference type="EMBL" id="MVHP01000019">
    <property type="protein sequence ID" value="ORA64375.1"/>
    <property type="molecule type" value="Genomic_DNA"/>
</dbReference>
<keyword evidence="6 7" id="KW-0472">Membrane</keyword>
<comment type="caution">
    <text evidence="9">The sequence shown here is derived from an EMBL/GenBank/DDBJ whole genome shotgun (WGS) entry which is preliminary data.</text>
</comment>
<dbReference type="Pfam" id="PF03176">
    <property type="entry name" value="MMPL"/>
    <property type="match status" value="2"/>
</dbReference>
<comment type="subcellular location">
    <subcellularLocation>
        <location evidence="1">Cell membrane</location>
        <topology evidence="1">Multi-pass membrane protein</topology>
    </subcellularLocation>
</comment>
<feature type="transmembrane region" description="Helical" evidence="7">
    <location>
        <begin position="188"/>
        <end position="221"/>
    </location>
</feature>
<evidence type="ECO:0000256" key="5">
    <source>
        <dbReference type="ARBA" id="ARBA00022989"/>
    </source>
</evidence>
<gene>
    <name evidence="9" type="ORF">BST23_16515</name>
</gene>
<feature type="transmembrane region" description="Helical" evidence="7">
    <location>
        <begin position="610"/>
        <end position="630"/>
    </location>
</feature>
<feature type="domain" description="SSD" evidence="8">
    <location>
        <begin position="201"/>
        <end position="332"/>
    </location>
</feature>
<dbReference type="OrthoDB" id="7051771at2"/>
<evidence type="ECO:0000256" key="7">
    <source>
        <dbReference type="SAM" id="Phobius"/>
    </source>
</evidence>
<keyword evidence="5 7" id="KW-1133">Transmembrane helix</keyword>
<evidence type="ECO:0000256" key="3">
    <source>
        <dbReference type="ARBA" id="ARBA00022475"/>
    </source>
</evidence>